<feature type="domain" description="Peptidoglycan binding-like" evidence="2">
    <location>
        <begin position="546"/>
        <end position="599"/>
    </location>
</feature>
<dbReference type="InterPro" id="IPR036366">
    <property type="entry name" value="PGBDSf"/>
</dbReference>
<keyword evidence="4" id="KW-1185">Reference proteome</keyword>
<dbReference type="PANTHER" id="PTHR30163:SF8">
    <property type="entry name" value="LYTIC MUREIN TRANSGLYCOSYLASE"/>
    <property type="match status" value="1"/>
</dbReference>
<evidence type="ECO:0000259" key="2">
    <source>
        <dbReference type="Pfam" id="PF01471"/>
    </source>
</evidence>
<gene>
    <name evidence="3" type="ORF">H6F41_00300</name>
</gene>
<evidence type="ECO:0000313" key="3">
    <source>
        <dbReference type="EMBL" id="MBD2186579.1"/>
    </source>
</evidence>
<dbReference type="Proteomes" id="UP000642094">
    <property type="component" value="Unassembled WGS sequence"/>
</dbReference>
<comment type="caution">
    <text evidence="3">The sequence shown here is derived from an EMBL/GenBank/DDBJ whole genome shotgun (WGS) entry which is preliminary data.</text>
</comment>
<proteinExistence type="predicted"/>
<dbReference type="InterPro" id="IPR036365">
    <property type="entry name" value="PGBD-like_sf"/>
</dbReference>
<accession>A0ABR7ZSQ5</accession>
<feature type="compositionally biased region" description="Low complexity" evidence="1">
    <location>
        <begin position="507"/>
        <end position="535"/>
    </location>
</feature>
<evidence type="ECO:0000313" key="4">
    <source>
        <dbReference type="Proteomes" id="UP000642094"/>
    </source>
</evidence>
<dbReference type="PRINTS" id="PR01217">
    <property type="entry name" value="PRICHEXTENSN"/>
</dbReference>
<feature type="region of interest" description="Disordered" evidence="1">
    <location>
        <begin position="490"/>
        <end position="535"/>
    </location>
</feature>
<dbReference type="Pfam" id="PF01471">
    <property type="entry name" value="PG_binding_1"/>
    <property type="match status" value="6"/>
</dbReference>
<dbReference type="InterPro" id="IPR002477">
    <property type="entry name" value="Peptidoglycan-bd-like"/>
</dbReference>
<dbReference type="SUPFAM" id="SSF47090">
    <property type="entry name" value="PGBD-like"/>
    <property type="match status" value="6"/>
</dbReference>
<dbReference type="Gene3D" id="1.10.101.10">
    <property type="entry name" value="PGBD-like superfamily/PGBD"/>
    <property type="match status" value="6"/>
</dbReference>
<feature type="domain" description="Peptidoglycan binding-like" evidence="2">
    <location>
        <begin position="144"/>
        <end position="199"/>
    </location>
</feature>
<protein>
    <submittedName>
        <fullName evidence="3">Peptidoglycan-binding protein</fullName>
    </submittedName>
</protein>
<dbReference type="RefSeq" id="WP_190401473.1">
    <property type="nucleotide sequence ID" value="NZ_JACJQB010000001.1"/>
</dbReference>
<reference evidence="3 4" key="1">
    <citation type="journal article" date="2020" name="ISME J.">
        <title>Comparative genomics reveals insights into cyanobacterial evolution and habitat adaptation.</title>
        <authorList>
            <person name="Chen M.Y."/>
            <person name="Teng W.K."/>
            <person name="Zhao L."/>
            <person name="Hu C.X."/>
            <person name="Zhou Y.K."/>
            <person name="Han B.P."/>
            <person name="Song L.R."/>
            <person name="Shu W.S."/>
        </authorList>
    </citation>
    <scope>NUCLEOTIDE SEQUENCE [LARGE SCALE GENOMIC DNA]</scope>
    <source>
        <strain evidence="3 4">FACHB-723</strain>
    </source>
</reference>
<dbReference type="PANTHER" id="PTHR30163">
    <property type="entry name" value="MEMBRANE-BOUND LYTIC MUREIN TRANSGLYCOSYLASE B"/>
    <property type="match status" value="1"/>
</dbReference>
<name>A0ABR7ZSQ5_9CYAN</name>
<organism evidence="3 4">
    <name type="scientific">Pseudanabaena mucicola FACHB-723</name>
    <dbReference type="NCBI Taxonomy" id="2692860"/>
    <lineage>
        <taxon>Bacteria</taxon>
        <taxon>Bacillati</taxon>
        <taxon>Cyanobacteriota</taxon>
        <taxon>Cyanophyceae</taxon>
        <taxon>Pseudanabaenales</taxon>
        <taxon>Pseudanabaenaceae</taxon>
        <taxon>Pseudanabaena</taxon>
    </lineage>
</organism>
<feature type="domain" description="Peptidoglycan binding-like" evidence="2">
    <location>
        <begin position="373"/>
        <end position="428"/>
    </location>
</feature>
<feature type="domain" description="Peptidoglycan binding-like" evidence="2">
    <location>
        <begin position="69"/>
        <end position="123"/>
    </location>
</feature>
<feature type="domain" description="Peptidoglycan binding-like" evidence="2">
    <location>
        <begin position="219"/>
        <end position="274"/>
    </location>
</feature>
<dbReference type="InterPro" id="IPR043426">
    <property type="entry name" value="MltB-like"/>
</dbReference>
<dbReference type="EMBL" id="JACJQB010000001">
    <property type="protein sequence ID" value="MBD2186579.1"/>
    <property type="molecule type" value="Genomic_DNA"/>
</dbReference>
<evidence type="ECO:0000256" key="1">
    <source>
        <dbReference type="SAM" id="MobiDB-lite"/>
    </source>
</evidence>
<feature type="domain" description="Peptidoglycan binding-like" evidence="2">
    <location>
        <begin position="289"/>
        <end position="344"/>
    </location>
</feature>
<sequence>MELLTYIQEDVIDVDFAIASDIPESFQVWLANLTHKSSKLSLSLLLAGTTMLVGLGSTLNAIAADAPSSDMQYVQTLLANNGFYTGDIDGVAGTATKNAILRAQQAYNLPADGIVGSQTIAALEGGKVDKSESVTVDDTQIRTSSTVMNLQKLLTDRGFYNGAVDGLMGDQTRTAIIAAQKAYNLNPDGIAGQQTLAALESDGVATKEKELPNNTKNKSAEISNLQELLQKRGFYNGAVDGIMGDQTRTAIIAAQKSYGLTADGIAGPQTINALESGSSTVTKSESATDKDVAAVQQLLAKRGFYQGAIDGIRGKQTDAAIVAAQKAYGLTVDGIAGSQTIAALEKDAKVATPAATTTNQAAKNAQPVKDNTDNNITNLQNLLTDRGFYNGPISGILGARTREAIVAAQKAYGLTADGIAGPRTIAALESGSPKQTVTVTPVPVPPAPVTPIPVIPTPVVTAPVTPTIRVEPKPQVTPIPQPTVAAAPPTATPIPPIPVAPSPKPQPTAAAPTPTVAATPKPTTQPTAAATPTITTPPATTAAANNQIAELQRLLAQKGFYTGKVDGVLSGETRNAIVRAQNFYTISPADGSPSNKLLDELNKDKFISEGN</sequence>
<feature type="compositionally biased region" description="Pro residues" evidence="1">
    <location>
        <begin position="490"/>
        <end position="506"/>
    </location>
</feature>